<dbReference type="InterPro" id="IPR039420">
    <property type="entry name" value="WalR-like"/>
</dbReference>
<dbReference type="InterPro" id="IPR001789">
    <property type="entry name" value="Sig_transdc_resp-reg_receiver"/>
</dbReference>
<evidence type="ECO:0000259" key="7">
    <source>
        <dbReference type="PROSITE" id="PS50110"/>
    </source>
</evidence>
<dbReference type="CDD" id="cd06170">
    <property type="entry name" value="LuxR_C_like"/>
    <property type="match status" value="1"/>
</dbReference>
<dbReference type="Gene3D" id="3.40.50.2300">
    <property type="match status" value="1"/>
</dbReference>
<dbReference type="InterPro" id="IPR016032">
    <property type="entry name" value="Sig_transdc_resp-reg_C-effctor"/>
</dbReference>
<dbReference type="RefSeq" id="WP_111399090.1">
    <property type="nucleotide sequence ID" value="NZ_QKYU01000017.1"/>
</dbReference>
<evidence type="ECO:0000256" key="3">
    <source>
        <dbReference type="ARBA" id="ARBA00023125"/>
    </source>
</evidence>
<dbReference type="SMART" id="SM00448">
    <property type="entry name" value="REC"/>
    <property type="match status" value="1"/>
</dbReference>
<keyword evidence="2" id="KW-0805">Transcription regulation</keyword>
<dbReference type="SUPFAM" id="SSF46894">
    <property type="entry name" value="C-terminal effector domain of the bipartite response regulators"/>
    <property type="match status" value="1"/>
</dbReference>
<feature type="modified residue" description="4-aspartylphosphate" evidence="5">
    <location>
        <position position="56"/>
    </location>
</feature>
<dbReference type="PROSITE" id="PS50110">
    <property type="entry name" value="RESPONSE_REGULATORY"/>
    <property type="match status" value="1"/>
</dbReference>
<keyword evidence="4" id="KW-0804">Transcription</keyword>
<dbReference type="Pfam" id="PF00072">
    <property type="entry name" value="Response_reg"/>
    <property type="match status" value="1"/>
</dbReference>
<evidence type="ECO:0000313" key="9">
    <source>
        <dbReference type="Proteomes" id="UP000249688"/>
    </source>
</evidence>
<evidence type="ECO:0000259" key="6">
    <source>
        <dbReference type="PROSITE" id="PS50043"/>
    </source>
</evidence>
<dbReference type="PROSITE" id="PS50043">
    <property type="entry name" value="HTH_LUXR_2"/>
    <property type="match status" value="1"/>
</dbReference>
<evidence type="ECO:0000256" key="1">
    <source>
        <dbReference type="ARBA" id="ARBA00022553"/>
    </source>
</evidence>
<dbReference type="CDD" id="cd17535">
    <property type="entry name" value="REC_NarL-like"/>
    <property type="match status" value="1"/>
</dbReference>
<reference evidence="8 9" key="1">
    <citation type="submission" date="2018-06" db="EMBL/GenBank/DDBJ databases">
        <title>Genomic Encyclopedia of Archaeal and Bacterial Type Strains, Phase II (KMG-II): from individual species to whole genera.</title>
        <authorList>
            <person name="Goeker M."/>
        </authorList>
    </citation>
    <scope>NUCLEOTIDE SEQUENCE [LARGE SCALE GENOMIC DNA]</scope>
    <source>
        <strain evidence="8 9">DSM 24525</strain>
    </source>
</reference>
<evidence type="ECO:0000256" key="2">
    <source>
        <dbReference type="ARBA" id="ARBA00023015"/>
    </source>
</evidence>
<dbReference type="SUPFAM" id="SSF52172">
    <property type="entry name" value="CheY-like"/>
    <property type="match status" value="1"/>
</dbReference>
<organism evidence="8 9">
    <name type="scientific">Humitalea rosea</name>
    <dbReference type="NCBI Taxonomy" id="990373"/>
    <lineage>
        <taxon>Bacteria</taxon>
        <taxon>Pseudomonadati</taxon>
        <taxon>Pseudomonadota</taxon>
        <taxon>Alphaproteobacteria</taxon>
        <taxon>Acetobacterales</taxon>
        <taxon>Roseomonadaceae</taxon>
        <taxon>Humitalea</taxon>
    </lineage>
</organism>
<dbReference type="GO" id="GO:0003677">
    <property type="term" value="F:DNA binding"/>
    <property type="evidence" value="ECO:0007669"/>
    <property type="project" value="UniProtKB-KW"/>
</dbReference>
<accession>A0A2W7IWC4</accession>
<evidence type="ECO:0000256" key="4">
    <source>
        <dbReference type="ARBA" id="ARBA00023163"/>
    </source>
</evidence>
<proteinExistence type="predicted"/>
<dbReference type="PRINTS" id="PR00038">
    <property type="entry name" value="HTHLUXR"/>
</dbReference>
<dbReference type="InterPro" id="IPR000792">
    <property type="entry name" value="Tscrpt_reg_LuxR_C"/>
</dbReference>
<comment type="caution">
    <text evidence="8">The sequence shown here is derived from an EMBL/GenBank/DDBJ whole genome shotgun (WGS) entry which is preliminary data.</text>
</comment>
<dbReference type="GO" id="GO:0000160">
    <property type="term" value="P:phosphorelay signal transduction system"/>
    <property type="evidence" value="ECO:0007669"/>
    <property type="project" value="InterPro"/>
</dbReference>
<feature type="domain" description="Response regulatory" evidence="7">
    <location>
        <begin position="5"/>
        <end position="118"/>
    </location>
</feature>
<sequence>MKPVDVLIVSDVRIYRDGIALALRGDHRFATIMLVGTVEEALASAHGRRPDVVLLDLAGDGLATIAELARSLPGLPVVVLAVPEAEEFILACTEAGAAGYVTRDGSLDSLADAIQDAMRGEFRCPPRISRLLSLRLFALRSTPVARDGAARLSDREEEVLDLMGQGLSNKQIARALGIAVATAKNHVHRILTKLALGRRGDVVRLRAARLAHAELNHGSSMGVGHP</sequence>
<keyword evidence="1 5" id="KW-0597">Phosphoprotein</keyword>
<evidence type="ECO:0000313" key="8">
    <source>
        <dbReference type="EMBL" id="PZW42993.1"/>
    </source>
</evidence>
<dbReference type="SMART" id="SM00421">
    <property type="entry name" value="HTH_LUXR"/>
    <property type="match status" value="1"/>
</dbReference>
<protein>
    <submittedName>
        <fullName evidence="8">LuxR family two component transcriptional regulator</fullName>
    </submittedName>
</protein>
<feature type="domain" description="HTH luxR-type" evidence="6">
    <location>
        <begin position="145"/>
        <end position="210"/>
    </location>
</feature>
<dbReference type="PANTHER" id="PTHR43214">
    <property type="entry name" value="TWO-COMPONENT RESPONSE REGULATOR"/>
    <property type="match status" value="1"/>
</dbReference>
<keyword evidence="3" id="KW-0238">DNA-binding</keyword>
<evidence type="ECO:0000256" key="5">
    <source>
        <dbReference type="PROSITE-ProRule" id="PRU00169"/>
    </source>
</evidence>
<dbReference type="Proteomes" id="UP000249688">
    <property type="component" value="Unassembled WGS sequence"/>
</dbReference>
<dbReference type="OrthoDB" id="9814495at2"/>
<name>A0A2W7IWC4_9PROT</name>
<dbReference type="PANTHER" id="PTHR43214:SF41">
    <property type="entry name" value="NITRATE_NITRITE RESPONSE REGULATOR PROTEIN NARP"/>
    <property type="match status" value="1"/>
</dbReference>
<keyword evidence="9" id="KW-1185">Reference proteome</keyword>
<dbReference type="AlphaFoldDB" id="A0A2W7IWC4"/>
<dbReference type="Pfam" id="PF00196">
    <property type="entry name" value="GerE"/>
    <property type="match status" value="1"/>
</dbReference>
<dbReference type="GO" id="GO:0006355">
    <property type="term" value="P:regulation of DNA-templated transcription"/>
    <property type="evidence" value="ECO:0007669"/>
    <property type="project" value="InterPro"/>
</dbReference>
<dbReference type="EMBL" id="QKYU01000017">
    <property type="protein sequence ID" value="PZW42993.1"/>
    <property type="molecule type" value="Genomic_DNA"/>
</dbReference>
<gene>
    <name evidence="8" type="ORF">C8P66_11718</name>
</gene>
<dbReference type="InterPro" id="IPR058245">
    <property type="entry name" value="NreC/VraR/RcsB-like_REC"/>
</dbReference>
<dbReference type="InterPro" id="IPR011006">
    <property type="entry name" value="CheY-like_superfamily"/>
</dbReference>